<name>A0A238U7C5_9FLAO</name>
<evidence type="ECO:0008006" key="4">
    <source>
        <dbReference type="Google" id="ProtNLM"/>
    </source>
</evidence>
<proteinExistence type="predicted"/>
<organism evidence="2 3">
    <name type="scientific">Tenacibaculum jejuense</name>
    <dbReference type="NCBI Taxonomy" id="584609"/>
    <lineage>
        <taxon>Bacteria</taxon>
        <taxon>Pseudomonadati</taxon>
        <taxon>Bacteroidota</taxon>
        <taxon>Flavobacteriia</taxon>
        <taxon>Flavobacteriales</taxon>
        <taxon>Flavobacteriaceae</taxon>
        <taxon>Tenacibaculum</taxon>
    </lineage>
</organism>
<dbReference type="OrthoDB" id="1352116at2"/>
<evidence type="ECO:0000313" key="3">
    <source>
        <dbReference type="Proteomes" id="UP000215214"/>
    </source>
</evidence>
<dbReference type="RefSeq" id="WP_157730135.1">
    <property type="nucleotide sequence ID" value="NZ_LT899436.1"/>
</dbReference>
<protein>
    <recommendedName>
        <fullName evidence="4">Lipoprotein</fullName>
    </recommendedName>
</protein>
<evidence type="ECO:0000256" key="1">
    <source>
        <dbReference type="SAM" id="SignalP"/>
    </source>
</evidence>
<feature type="signal peptide" evidence="1">
    <location>
        <begin position="1"/>
        <end position="19"/>
    </location>
</feature>
<sequence>MKKKILLLGVVFFTLILSAQEATLDKIAKETCEYLNEVDFKSLSKKDLEIKLGIQIIKLYSKYEKELKSEGLEFELNEDQKGIESYAEKVAFSMIKFCPEVLAAFADDGEDEMQEVASILYLEGEIKKISGEELYVIEIKDTSGKTQKFLWLNNFEGSDELIELDKKVKGKKVKIFYEDVEYFSPKLKEYIVRKKVSKVEFL</sequence>
<dbReference type="AlphaFoldDB" id="A0A238U7C5"/>
<gene>
    <name evidence="2" type="ORF">TJEJU_1349</name>
</gene>
<keyword evidence="1" id="KW-0732">Signal</keyword>
<feature type="chain" id="PRO_5012986233" description="Lipoprotein" evidence="1">
    <location>
        <begin position="20"/>
        <end position="202"/>
    </location>
</feature>
<dbReference type="KEGG" id="tje:TJEJU_1349"/>
<dbReference type="EMBL" id="LT899436">
    <property type="protein sequence ID" value="SNR15083.1"/>
    <property type="molecule type" value="Genomic_DNA"/>
</dbReference>
<reference evidence="2 3" key="1">
    <citation type="submission" date="2017-07" db="EMBL/GenBank/DDBJ databases">
        <authorList>
            <person name="Sun Z.S."/>
            <person name="Albrecht U."/>
            <person name="Echele G."/>
            <person name="Lee C.C."/>
        </authorList>
    </citation>
    <scope>NUCLEOTIDE SEQUENCE [LARGE SCALE GENOMIC DNA]</scope>
    <source>
        <strain evidence="3">type strain: KCTC 22618</strain>
    </source>
</reference>
<dbReference type="Proteomes" id="UP000215214">
    <property type="component" value="Chromosome TJEJU"/>
</dbReference>
<evidence type="ECO:0000313" key="2">
    <source>
        <dbReference type="EMBL" id="SNR15083.1"/>
    </source>
</evidence>
<keyword evidence="3" id="KW-1185">Reference proteome</keyword>
<accession>A0A238U7C5</accession>